<dbReference type="OrthoDB" id="9814800at2"/>
<dbReference type="AlphaFoldDB" id="A0A4P6Y8A6"/>
<evidence type="ECO:0000259" key="3">
    <source>
        <dbReference type="Pfam" id="PF09699"/>
    </source>
</evidence>
<evidence type="ECO:0000313" key="5">
    <source>
        <dbReference type="Proteomes" id="UP000291124"/>
    </source>
</evidence>
<dbReference type="InterPro" id="IPR010177">
    <property type="entry name" value="Paired_CXXCH_1"/>
</dbReference>
<reference evidence="5" key="1">
    <citation type="submission" date="2019-03" db="EMBL/GenBank/DDBJ databases">
        <title>Flavobacterium sp.</title>
        <authorList>
            <person name="Kim H."/>
        </authorList>
    </citation>
    <scope>NUCLEOTIDE SEQUENCE [LARGE SCALE GENOMIC DNA]</scope>
    <source>
        <strain evidence="5">GS13</strain>
    </source>
</reference>
<dbReference type="PANTHER" id="PTHR35038">
    <property type="entry name" value="DISSIMILATORY SULFITE REDUCTASE SIRA"/>
    <property type="match status" value="1"/>
</dbReference>
<evidence type="ECO:0000313" key="4">
    <source>
        <dbReference type="EMBL" id="QBN19039.1"/>
    </source>
</evidence>
<organism evidence="4 5">
    <name type="scientific">Flavobacterium nackdongense</name>
    <dbReference type="NCBI Taxonomy" id="2547394"/>
    <lineage>
        <taxon>Bacteria</taxon>
        <taxon>Pseudomonadati</taxon>
        <taxon>Bacteroidota</taxon>
        <taxon>Flavobacteriia</taxon>
        <taxon>Flavobacteriales</taxon>
        <taxon>Flavobacteriaceae</taxon>
        <taxon>Flavobacterium</taxon>
    </lineage>
</organism>
<protein>
    <recommendedName>
        <fullName evidence="3">Doubled CXXCH motif domain-containing protein</fullName>
    </recommendedName>
</protein>
<dbReference type="EMBL" id="CP037933">
    <property type="protein sequence ID" value="QBN19039.1"/>
    <property type="molecule type" value="Genomic_DNA"/>
</dbReference>
<keyword evidence="1 2" id="KW-0732">Signal</keyword>
<accession>A0A4P6Y8A6</accession>
<dbReference type="KEGG" id="fnk:E1750_09570"/>
<dbReference type="InterPro" id="IPR036280">
    <property type="entry name" value="Multihaem_cyt_sf"/>
</dbReference>
<gene>
    <name evidence="4" type="ORF">E1750_09570</name>
</gene>
<evidence type="ECO:0000256" key="1">
    <source>
        <dbReference type="ARBA" id="ARBA00022729"/>
    </source>
</evidence>
<evidence type="ECO:0000256" key="2">
    <source>
        <dbReference type="SAM" id="SignalP"/>
    </source>
</evidence>
<dbReference type="CDD" id="cd08168">
    <property type="entry name" value="Cytochrom_C3"/>
    <property type="match status" value="1"/>
</dbReference>
<dbReference type="SUPFAM" id="SSF48695">
    <property type="entry name" value="Multiheme cytochromes"/>
    <property type="match status" value="1"/>
</dbReference>
<proteinExistence type="predicted"/>
<dbReference type="Proteomes" id="UP000291124">
    <property type="component" value="Chromosome"/>
</dbReference>
<dbReference type="Gene3D" id="1.10.1130.10">
    <property type="entry name" value="Flavocytochrome C3, Chain A"/>
    <property type="match status" value="1"/>
</dbReference>
<dbReference type="Gene3D" id="3.90.10.10">
    <property type="entry name" value="Cytochrome C3"/>
    <property type="match status" value="1"/>
</dbReference>
<feature type="signal peptide" evidence="2">
    <location>
        <begin position="1"/>
        <end position="27"/>
    </location>
</feature>
<keyword evidence="5" id="KW-1185">Reference proteome</keyword>
<dbReference type="PANTHER" id="PTHR35038:SF8">
    <property type="entry name" value="C-TYPE POLYHEME CYTOCHROME OMCC"/>
    <property type="match status" value="1"/>
</dbReference>
<feature type="chain" id="PRO_5020918610" description="Doubled CXXCH motif domain-containing protein" evidence="2">
    <location>
        <begin position="28"/>
        <end position="407"/>
    </location>
</feature>
<name>A0A4P6Y8A6_9FLAO</name>
<dbReference type="Pfam" id="PF09699">
    <property type="entry name" value="Paired_CXXCH_1"/>
    <property type="match status" value="1"/>
</dbReference>
<dbReference type="RefSeq" id="WP_133276560.1">
    <property type="nucleotide sequence ID" value="NZ_CP037933.1"/>
</dbReference>
<dbReference type="InterPro" id="IPR051829">
    <property type="entry name" value="Multiheme_Cytochr_ET"/>
</dbReference>
<sequence>MKRMIKSLFSVSLPFVLLLLLSNCAHQDKEYVDLRGNQYAGSESCMECHPKIYNEALKSSHYKASAAASIKNVLGNFSPGYNTYSYDKDTKMVMENRNNELFQVYYKNGKEIKAYRFDIVMGAKNAQTSLFWDKDIVYELPLSYYTSVNNWGTSPSYPPNQPSFSRAISIDCFECHSSNIELKHKNTETENYFGTEMKMETMKKESVIFGIDCERCHGPAKAHVDYHKENPGLKLAKHIVTHQSLNNQQKLARCVICHSAATNLESRFKFVPGKSMADFYNVSIPNPAANSDVHGNQYGLLSQSKCFLESKTMDCTSCHDSHTTEIESLSRQSEKCLSCHSEVKKNFCPIKVPSGFALKDNCIDCHMPKKASGVIGFYLSGKSEMSPYLLRTHKIGIYPEETQKKNF</sequence>
<feature type="domain" description="Doubled CXXCH motif" evidence="3">
    <location>
        <begin position="312"/>
        <end position="344"/>
    </location>
</feature>